<sequence>MAYAVTRRSLFRRSGGGGGGDLAHSIHVRTALFLLPSVLDSKSFARLVNRQGAKLEHLLVERIVGASPHLRSHAFLDRARQQARELCSALVTLRREDVEHVIAQKHKLTDDRLVTCLVPYQLAANILLSRLPPEIRAESVQELKAEEEARQRGSAVVPHRWIQWHEADVYTSTGRAYLERVSTRLLPRIPVFAVMGHVNHGKTTLLDALQGSRVVAEEPHHITQSIRAFTIPRPGADDDLFTFIDTPGHSIFVETRFHVHFVADFIVLVVSVVEGIQSQTHEAIKVALNVDRPVIVVLNKLDLFSDAFSAEKAVQRTLVELHSIGLDVRLLQREADVEVLEAEASTAGCHVGGAGSSLAATRPHAEFFSPMKKVDPAYKGSMRHPQVRLLRKSYGVCISASKGTRIPLLWRILQLCRGCAPPLCRSCTVGHTEHNAAVQAIVLESSKHLFDEEGFRLSRGRQRIQRTIDRKEQRRTSEFERLSPRSRLNSSVHSAWSQATRENRTSTPSLVITAIVREGVVTEGMHFVADQAEGQVHALVDYWGNRIEKAFPGMAVTLIDKKSRSGCPGAGVHVLSMTDLASRVRVQAYRQMLQWYVEVFTSKLHYLRPRGLDASFAHLGDYGQIGIDDSLECQLLYGPPQKSMSGQRRPEALPPGASACDESIGAYLAEKNRESESSALQVSSAASVALPDGTTKRVAQGIVGKDTEEVLQAMWQSAQLRRQLTSQKEYEEHIAQCVQVGVLIKVDSWHTARMLHREISRLGTRRVFFQVVGARFGPLQVSDILFFMQAIKIIVCFRTPMAASSDLDSYIENGNLWVLQTDHFSDVVLFMKWCAVATHKKKALEGGGDDDSIIDDASPRPQIVVQSAKSEASGAAAGQSSARKQRLLLYDDADTDDGDGVPW</sequence>
<dbReference type="Pfam" id="PF00009">
    <property type="entry name" value="GTP_EFTU"/>
    <property type="match status" value="1"/>
</dbReference>
<dbReference type="Gene3D" id="3.40.50.300">
    <property type="entry name" value="P-loop containing nucleotide triphosphate hydrolases"/>
    <property type="match status" value="1"/>
</dbReference>
<evidence type="ECO:0000313" key="8">
    <source>
        <dbReference type="Proteomes" id="UP001430356"/>
    </source>
</evidence>
<feature type="domain" description="Tr-type G" evidence="6">
    <location>
        <begin position="187"/>
        <end position="346"/>
    </location>
</feature>
<keyword evidence="5" id="KW-0342">GTP-binding</keyword>
<evidence type="ECO:0000313" key="7">
    <source>
        <dbReference type="EMBL" id="KAK7195607.1"/>
    </source>
</evidence>
<keyword evidence="8" id="KW-1185">Reference proteome</keyword>
<name>A0AAW0EQ72_9TRYP</name>
<dbReference type="EMBL" id="JAECZO010000057">
    <property type="protein sequence ID" value="KAK7195607.1"/>
    <property type="molecule type" value="Genomic_DNA"/>
</dbReference>
<dbReference type="Gene3D" id="2.40.30.10">
    <property type="entry name" value="Translation factors"/>
    <property type="match status" value="1"/>
</dbReference>
<dbReference type="SUPFAM" id="SSF52540">
    <property type="entry name" value="P-loop containing nucleoside triphosphate hydrolases"/>
    <property type="match status" value="1"/>
</dbReference>
<evidence type="ECO:0000256" key="4">
    <source>
        <dbReference type="ARBA" id="ARBA00022917"/>
    </source>
</evidence>
<dbReference type="NCBIfam" id="TIGR00231">
    <property type="entry name" value="small_GTP"/>
    <property type="match status" value="1"/>
</dbReference>
<keyword evidence="2 7" id="KW-0396">Initiation factor</keyword>
<evidence type="ECO:0000256" key="3">
    <source>
        <dbReference type="ARBA" id="ARBA00022741"/>
    </source>
</evidence>
<evidence type="ECO:0000256" key="5">
    <source>
        <dbReference type="ARBA" id="ARBA00023134"/>
    </source>
</evidence>
<reference evidence="7 8" key="1">
    <citation type="journal article" date="2021" name="MBio">
        <title>A New Model Trypanosomatid, Novymonas esmeraldas: Genomic Perception of Its 'Candidatus Pandoraea novymonadis' Endosymbiont.</title>
        <authorList>
            <person name="Zakharova A."/>
            <person name="Saura A."/>
            <person name="Butenko A."/>
            <person name="Podesvova L."/>
            <person name="Warmusova S."/>
            <person name="Kostygov A.Y."/>
            <person name="Nenarokova A."/>
            <person name="Lukes J."/>
            <person name="Opperdoes F.R."/>
            <person name="Yurchenko V."/>
        </authorList>
    </citation>
    <scope>NUCLEOTIDE SEQUENCE [LARGE SCALE GENOMIC DNA]</scope>
    <source>
        <strain evidence="7 8">E262AT.01</strain>
    </source>
</reference>
<accession>A0AAW0EQ72</accession>
<protein>
    <submittedName>
        <fullName evidence="7">Translation initiation factor IF-2</fullName>
    </submittedName>
</protein>
<dbReference type="PROSITE" id="PS51722">
    <property type="entry name" value="G_TR_2"/>
    <property type="match status" value="1"/>
</dbReference>
<comment type="similarity">
    <text evidence="1">Belongs to the TRAFAC class translation factor GTPase superfamily. Classic translation factor GTPase family. IF-2 subfamily.</text>
</comment>
<dbReference type="PANTHER" id="PTHR43381:SF6">
    <property type="entry name" value="INITIATION FACTOR IF-2, PUTATIVE-RELATED"/>
    <property type="match status" value="1"/>
</dbReference>
<dbReference type="PANTHER" id="PTHR43381">
    <property type="entry name" value="TRANSLATION INITIATION FACTOR IF-2-RELATED"/>
    <property type="match status" value="1"/>
</dbReference>
<dbReference type="CDD" id="cd01887">
    <property type="entry name" value="IF2_eIF5B"/>
    <property type="match status" value="1"/>
</dbReference>
<dbReference type="InterPro" id="IPR005225">
    <property type="entry name" value="Small_GTP-bd"/>
</dbReference>
<evidence type="ECO:0000259" key="6">
    <source>
        <dbReference type="PROSITE" id="PS51722"/>
    </source>
</evidence>
<evidence type="ECO:0000256" key="2">
    <source>
        <dbReference type="ARBA" id="ARBA00022540"/>
    </source>
</evidence>
<dbReference type="GO" id="GO:0003743">
    <property type="term" value="F:translation initiation factor activity"/>
    <property type="evidence" value="ECO:0007669"/>
    <property type="project" value="UniProtKB-KW"/>
</dbReference>
<gene>
    <name evidence="7" type="ORF">NESM_000489500</name>
</gene>
<dbReference type="Proteomes" id="UP001430356">
    <property type="component" value="Unassembled WGS sequence"/>
</dbReference>
<dbReference type="InterPro" id="IPR015760">
    <property type="entry name" value="TIF_IF2"/>
</dbReference>
<proteinExistence type="inferred from homology"/>
<dbReference type="AlphaFoldDB" id="A0AAW0EQ72"/>
<dbReference type="GO" id="GO:0003924">
    <property type="term" value="F:GTPase activity"/>
    <property type="evidence" value="ECO:0007669"/>
    <property type="project" value="InterPro"/>
</dbReference>
<dbReference type="GO" id="GO:0005525">
    <property type="term" value="F:GTP binding"/>
    <property type="evidence" value="ECO:0007669"/>
    <property type="project" value="UniProtKB-KW"/>
</dbReference>
<keyword evidence="3" id="KW-0547">Nucleotide-binding</keyword>
<keyword evidence="4" id="KW-0648">Protein biosynthesis</keyword>
<dbReference type="InterPro" id="IPR027417">
    <property type="entry name" value="P-loop_NTPase"/>
</dbReference>
<comment type="caution">
    <text evidence="7">The sequence shown here is derived from an EMBL/GenBank/DDBJ whole genome shotgun (WGS) entry which is preliminary data.</text>
</comment>
<dbReference type="InterPro" id="IPR000795">
    <property type="entry name" value="T_Tr_GTP-bd_dom"/>
</dbReference>
<organism evidence="7 8">
    <name type="scientific">Novymonas esmeraldas</name>
    <dbReference type="NCBI Taxonomy" id="1808958"/>
    <lineage>
        <taxon>Eukaryota</taxon>
        <taxon>Discoba</taxon>
        <taxon>Euglenozoa</taxon>
        <taxon>Kinetoplastea</taxon>
        <taxon>Metakinetoplastina</taxon>
        <taxon>Trypanosomatida</taxon>
        <taxon>Trypanosomatidae</taxon>
        <taxon>Novymonas</taxon>
    </lineage>
</organism>
<dbReference type="GO" id="GO:0005737">
    <property type="term" value="C:cytoplasm"/>
    <property type="evidence" value="ECO:0007669"/>
    <property type="project" value="TreeGrafter"/>
</dbReference>
<evidence type="ECO:0000256" key="1">
    <source>
        <dbReference type="ARBA" id="ARBA00007733"/>
    </source>
</evidence>